<evidence type="ECO:0000259" key="2">
    <source>
        <dbReference type="Pfam" id="PF07859"/>
    </source>
</evidence>
<dbReference type="EMBL" id="ACFW01000025">
    <property type="protein sequence ID" value="EER27153.1"/>
    <property type="molecule type" value="Genomic_DNA"/>
</dbReference>
<evidence type="ECO:0000256" key="1">
    <source>
        <dbReference type="ARBA" id="ARBA00022801"/>
    </source>
</evidence>
<gene>
    <name evidence="3" type="ORF">CPC735_024890</name>
</gene>
<dbReference type="InterPro" id="IPR029058">
    <property type="entry name" value="AB_hydrolase_fold"/>
</dbReference>
<dbReference type="PANTHER" id="PTHR48081">
    <property type="entry name" value="AB HYDROLASE SUPERFAMILY PROTEIN C4A8.06C"/>
    <property type="match status" value="1"/>
</dbReference>
<evidence type="ECO:0000313" key="4">
    <source>
        <dbReference type="Proteomes" id="UP000009084"/>
    </source>
</evidence>
<feature type="domain" description="Alpha/beta hydrolase fold-3" evidence="2">
    <location>
        <begin position="142"/>
        <end position="363"/>
    </location>
</feature>
<dbReference type="SUPFAM" id="SSF53474">
    <property type="entry name" value="alpha/beta-Hydrolases"/>
    <property type="match status" value="1"/>
</dbReference>
<dbReference type="InterPro" id="IPR050300">
    <property type="entry name" value="GDXG_lipolytic_enzyme"/>
</dbReference>
<dbReference type="Proteomes" id="UP000009084">
    <property type="component" value="Unassembled WGS sequence"/>
</dbReference>
<name>C5P6V3_COCP7</name>
<reference evidence="3 4" key="1">
    <citation type="journal article" date="2009" name="Genome Res.">
        <title>Comparative genomic analyses of the human fungal pathogens Coccidioides and their relatives.</title>
        <authorList>
            <person name="Sharpton T.J."/>
            <person name="Stajich J.E."/>
            <person name="Rounsley S.D."/>
            <person name="Gardner M.J."/>
            <person name="Wortman J.R."/>
            <person name="Jordar V.S."/>
            <person name="Maiti R."/>
            <person name="Kodira C.D."/>
            <person name="Neafsey D.E."/>
            <person name="Zeng Q."/>
            <person name="Hung C.-Y."/>
            <person name="McMahan C."/>
            <person name="Muszewska A."/>
            <person name="Grynberg M."/>
            <person name="Mandel M.A."/>
            <person name="Kellner E.M."/>
            <person name="Barker B.M."/>
            <person name="Galgiani J.N."/>
            <person name="Orbach M.J."/>
            <person name="Kirkland T.N."/>
            <person name="Cole G.T."/>
            <person name="Henn M.R."/>
            <person name="Birren B.W."/>
            <person name="Taylor J.W."/>
        </authorList>
    </citation>
    <scope>NUCLEOTIDE SEQUENCE [LARGE SCALE GENOMIC DNA]</scope>
    <source>
        <strain evidence="4">C735</strain>
    </source>
</reference>
<comment type="caution">
    <text evidence="3">The sequence shown here is derived from an EMBL/GenBank/DDBJ whole genome shotgun (WGS) entry which is preliminary data.</text>
</comment>
<dbReference type="Pfam" id="PF07859">
    <property type="entry name" value="Abhydrolase_3"/>
    <property type="match status" value="1"/>
</dbReference>
<dbReference type="Gene3D" id="3.40.50.1820">
    <property type="entry name" value="alpha/beta hydrolase"/>
    <property type="match status" value="1"/>
</dbReference>
<dbReference type="GO" id="GO:0016787">
    <property type="term" value="F:hydrolase activity"/>
    <property type="evidence" value="ECO:0007669"/>
    <property type="project" value="UniProtKB-KW"/>
</dbReference>
<dbReference type="HOGENOM" id="CLU_012494_6_2_1"/>
<sequence length="390" mass="43756">MTATDQVRMHSAEIESPLTKCLHGNQQPAGDPALHKLKPGVVYQPLLNSIPPQLLPRFDPVYVEHYNRYNVGRLHTHQVPIEEFRANPQKYQIVYGRAAAPDIYKITEQKCSVKGGEITIRIFEPKPIQGADGKPKKRGSYINFHGGGWVFGSLIVDHHSCKRIVHDLGGDAVVFDVDYRLAPEYKYPTAIEDCWAAFQWVRSKAEEFNLDTNRMAVGGASAGGHLAAVVAHLCRDNEFPLSLQILTVPVTDMHSSFTPGGKFDREKTPYESYREMEFTPALPAERMAYFHRHWLGVLRPEKSDDDWKISPILAPNFANLAPALVWTAEMDPLRDEGEAYAAKMKAAGVQVELIRVPGVPHTFSGLDEILESAKMFRRKCVEELRKSIGG</sequence>
<dbReference type="AlphaFoldDB" id="C5P6V3"/>
<proteinExistence type="predicted"/>
<dbReference type="PANTHER" id="PTHR48081:SF8">
    <property type="entry name" value="ALPHA_BETA HYDROLASE FOLD-3 DOMAIN-CONTAINING PROTEIN-RELATED"/>
    <property type="match status" value="1"/>
</dbReference>
<evidence type="ECO:0000313" key="3">
    <source>
        <dbReference type="EMBL" id="EER27153.1"/>
    </source>
</evidence>
<dbReference type="VEuPathDB" id="FungiDB:CPC735_024890"/>
<protein>
    <submittedName>
        <fullName evidence="3">Lipase, putative</fullName>
    </submittedName>
</protein>
<accession>C5P6V3</accession>
<dbReference type="InterPro" id="IPR013094">
    <property type="entry name" value="AB_hydrolase_3"/>
</dbReference>
<dbReference type="OrthoDB" id="408631at2759"/>
<organism evidence="3 4">
    <name type="scientific">Coccidioides posadasii (strain C735)</name>
    <name type="common">Valley fever fungus</name>
    <dbReference type="NCBI Taxonomy" id="222929"/>
    <lineage>
        <taxon>Eukaryota</taxon>
        <taxon>Fungi</taxon>
        <taxon>Dikarya</taxon>
        <taxon>Ascomycota</taxon>
        <taxon>Pezizomycotina</taxon>
        <taxon>Eurotiomycetes</taxon>
        <taxon>Eurotiomycetidae</taxon>
        <taxon>Onygenales</taxon>
        <taxon>Onygenaceae</taxon>
        <taxon>Coccidioides</taxon>
    </lineage>
</organism>
<keyword evidence="1" id="KW-0378">Hydrolase</keyword>